<gene>
    <name evidence="3" type="ORF">BAZO_01307</name>
</gene>
<accession>K6CGW5</accession>
<evidence type="ECO:0000259" key="2">
    <source>
        <dbReference type="Pfam" id="PF15978"/>
    </source>
</evidence>
<dbReference type="Pfam" id="PF15978">
    <property type="entry name" value="TnsD"/>
    <property type="match status" value="1"/>
</dbReference>
<dbReference type="PATRIC" id="fig|1131731.3.peg.271"/>
<sequence>MSKLLMFPEPYPDEDFRSIIYRYHIRSANTTFHKSISDIFGKYSYRNLMFPTNLSLMLDKLPFGHNLDLEYIINNYTWYGLIFSFMDKEKRLNLLNTIINGSNNNILKLRFMPQNLFSKSIRYCPQCIKEDIKNFGECYIHRDHQIEFLDFCPKHLIKLIDKCLICNIPLCKPNADELISLPFCKNEHQLYEQINSIDLDNSGKIKLDLLSMFKIMRDGHSSLNFDYIYSKILMGLWNKGFIHYKGMLFKQKLVHSLLEEFSIEELVGIGLLPDYISRKSYINAIFQPDKVQNNIPFYGLLILFLFKSIDKMIEFNEPMSNPLPFGHGPWRCLNYICEHYNQKIIRDSKVVSKIFGKTHISSEFACPYCGFEYINTWKPKEGMKENVRIKSWGNQLKEKIIELYLDGIPPHKIAKKVRLADSSIRNFLQEVVGTSRMLDENNKQAFVEQLKAYSETSATTIQIDDNKVEKYRHVILDIMKESPSIQRKGIIEKAPSAYFWLKENDKEWFDANLPEKGKHGSPSEIDYPKLDLELKQKIKKLADKLYLEYPYKIYKTTITKHLEPLERIRISIFSDRFPESIAEIERNVEKDQDYLVRGLSRVVENLEKRGYKKITFDKIITIYKPYSNCDEETRKKIEELLNEIY</sequence>
<protein>
    <submittedName>
        <fullName evidence="3">Tn7-like transposition protein D</fullName>
    </submittedName>
</protein>
<name>K6CGW5_SCHAZ</name>
<dbReference type="EMBL" id="AJLR01000010">
    <property type="protein sequence ID" value="EKN70395.1"/>
    <property type="molecule type" value="Genomic_DNA"/>
</dbReference>
<evidence type="ECO:0000313" key="4">
    <source>
        <dbReference type="Proteomes" id="UP000006315"/>
    </source>
</evidence>
<dbReference type="STRING" id="1131731.BAZO_01307"/>
<dbReference type="Pfam" id="PF06527">
    <property type="entry name" value="TniQ"/>
    <property type="match status" value="1"/>
</dbReference>
<evidence type="ECO:0000313" key="3">
    <source>
        <dbReference type="EMBL" id="EKN70395.1"/>
    </source>
</evidence>
<comment type="caution">
    <text evidence="3">The sequence shown here is derived from an EMBL/GenBank/DDBJ whole genome shotgun (WGS) entry which is preliminary data.</text>
</comment>
<dbReference type="InterPro" id="IPR032750">
    <property type="entry name" value="TnsD_C"/>
</dbReference>
<dbReference type="RefSeq" id="WP_003329380.1">
    <property type="nucleotide sequence ID" value="NZ_AJLR01000010.1"/>
</dbReference>
<dbReference type="AlphaFoldDB" id="K6CGW5"/>
<feature type="domain" description="Transposon Tn7 transposition protein TnsD C-terminal" evidence="2">
    <location>
        <begin position="221"/>
        <end position="582"/>
    </location>
</feature>
<keyword evidence="4" id="KW-1185">Reference proteome</keyword>
<organism evidence="3 4">
    <name type="scientific">Schinkia azotoformans LMG 9581</name>
    <dbReference type="NCBI Taxonomy" id="1131731"/>
    <lineage>
        <taxon>Bacteria</taxon>
        <taxon>Bacillati</taxon>
        <taxon>Bacillota</taxon>
        <taxon>Bacilli</taxon>
        <taxon>Bacillales</taxon>
        <taxon>Bacillaceae</taxon>
        <taxon>Calidifontibacillus/Schinkia group</taxon>
        <taxon>Schinkia</taxon>
    </lineage>
</organism>
<reference evidence="3 4" key="1">
    <citation type="journal article" date="2012" name="Front. Microbiol.">
        <title>Redundancy and modularity in membrane-associated dissimilatory nitrate reduction in Bacillus.</title>
        <authorList>
            <person name="Heylen K."/>
            <person name="Keltjens J."/>
        </authorList>
    </citation>
    <scope>NUCLEOTIDE SEQUENCE [LARGE SCALE GENOMIC DNA]</scope>
    <source>
        <strain evidence="3 4">LMG 9581</strain>
    </source>
</reference>
<feature type="domain" description="TniQ" evidence="1">
    <location>
        <begin position="6"/>
        <end position="159"/>
    </location>
</feature>
<dbReference type="InterPro" id="IPR009492">
    <property type="entry name" value="TniQ"/>
</dbReference>
<proteinExistence type="predicted"/>
<dbReference type="Proteomes" id="UP000006315">
    <property type="component" value="Unassembled WGS sequence"/>
</dbReference>
<evidence type="ECO:0000259" key="1">
    <source>
        <dbReference type="Pfam" id="PF06527"/>
    </source>
</evidence>